<reference evidence="2 3" key="2">
    <citation type="submission" date="2018-11" db="EMBL/GenBank/DDBJ databases">
        <authorList>
            <consortium name="Pathogen Informatics"/>
        </authorList>
    </citation>
    <scope>NUCLEOTIDE SEQUENCE [LARGE SCALE GENOMIC DNA]</scope>
    <source>
        <strain evidence="2 3">Egypt</strain>
    </source>
</reference>
<accession>A0A183B8Z9</accession>
<keyword evidence="3" id="KW-1185">Reference proteome</keyword>
<proteinExistence type="predicted"/>
<reference evidence="4" key="1">
    <citation type="submission" date="2016-06" db="UniProtKB">
        <authorList>
            <consortium name="WormBaseParasite"/>
        </authorList>
    </citation>
    <scope>IDENTIFICATION</scope>
</reference>
<dbReference type="AlphaFoldDB" id="A0A183B8Z9"/>
<dbReference type="WBParaSite" id="ECPE_0001572401-mRNA-1">
    <property type="protein sequence ID" value="ECPE_0001572401-mRNA-1"/>
    <property type="gene ID" value="ECPE_0001572401"/>
</dbReference>
<dbReference type="Proteomes" id="UP000272942">
    <property type="component" value="Unassembled WGS sequence"/>
</dbReference>
<evidence type="ECO:0000313" key="4">
    <source>
        <dbReference type="WBParaSite" id="ECPE_0001572401-mRNA-1"/>
    </source>
</evidence>
<organism evidence="4">
    <name type="scientific">Echinostoma caproni</name>
    <dbReference type="NCBI Taxonomy" id="27848"/>
    <lineage>
        <taxon>Eukaryota</taxon>
        <taxon>Metazoa</taxon>
        <taxon>Spiralia</taxon>
        <taxon>Lophotrochozoa</taxon>
        <taxon>Platyhelminthes</taxon>
        <taxon>Trematoda</taxon>
        <taxon>Digenea</taxon>
        <taxon>Plagiorchiida</taxon>
        <taxon>Echinostomata</taxon>
        <taxon>Echinostomatoidea</taxon>
        <taxon>Echinostomatidae</taxon>
        <taxon>Echinostoma</taxon>
    </lineage>
</organism>
<protein>
    <submittedName>
        <fullName evidence="4">CC171 protein</fullName>
    </submittedName>
</protein>
<evidence type="ECO:0000313" key="2">
    <source>
        <dbReference type="EMBL" id="VDP92956.1"/>
    </source>
</evidence>
<feature type="coiled-coil region" evidence="1">
    <location>
        <begin position="167"/>
        <end position="194"/>
    </location>
</feature>
<evidence type="ECO:0000313" key="3">
    <source>
        <dbReference type="Proteomes" id="UP000272942"/>
    </source>
</evidence>
<gene>
    <name evidence="2" type="ORF">ECPE_LOCUS15684</name>
</gene>
<name>A0A183B8Z9_9TREM</name>
<evidence type="ECO:0000256" key="1">
    <source>
        <dbReference type="SAM" id="Coils"/>
    </source>
</evidence>
<dbReference type="EMBL" id="UZAN01061456">
    <property type="protein sequence ID" value="VDP92956.1"/>
    <property type="molecule type" value="Genomic_DNA"/>
</dbReference>
<feature type="coiled-coil region" evidence="1">
    <location>
        <begin position="31"/>
        <end position="93"/>
    </location>
</feature>
<sequence>MQLAENKDIIHEKNCVIRQLRAEREASKLEFLTHRKRIEELEQLLDEKTEQLNNVKTAEEQYDIVLRSLQQDVKSKNEKILHLQSQIRTTEQKYDESVKQSETRCNQLRKGIEEIAALLDCEPVLENCLIKLTECLRTQSLYQTKITQKTDQIESFEFEQRAARETVLRLSGELNKEQQEKEALKAQVQSLQTVRPWCD</sequence>
<dbReference type="OrthoDB" id="6271359at2759"/>
<keyword evidence="1" id="KW-0175">Coiled coil</keyword>